<evidence type="ECO:0000313" key="3">
    <source>
        <dbReference type="Proteomes" id="UP000316213"/>
    </source>
</evidence>
<dbReference type="InterPro" id="IPR013320">
    <property type="entry name" value="ConA-like_dom_sf"/>
</dbReference>
<protein>
    <submittedName>
        <fullName evidence="2">Uncharacterized protein</fullName>
    </submittedName>
</protein>
<dbReference type="InterPro" id="IPR011050">
    <property type="entry name" value="Pectin_lyase_fold/virulence"/>
</dbReference>
<dbReference type="SUPFAM" id="SSF49899">
    <property type="entry name" value="Concanavalin A-like lectins/glucanases"/>
    <property type="match status" value="2"/>
</dbReference>
<evidence type="ECO:0000313" key="2">
    <source>
        <dbReference type="EMBL" id="TWU03603.1"/>
    </source>
</evidence>
<proteinExistence type="predicted"/>
<dbReference type="Gene3D" id="2.60.120.200">
    <property type="match status" value="2"/>
</dbReference>
<feature type="compositionally biased region" description="Basic and acidic residues" evidence="1">
    <location>
        <begin position="4660"/>
        <end position="4677"/>
    </location>
</feature>
<dbReference type="EMBL" id="SJPM01000001">
    <property type="protein sequence ID" value="TWU03603.1"/>
    <property type="molecule type" value="Genomic_DNA"/>
</dbReference>
<comment type="caution">
    <text evidence="2">The sequence shown here is derived from an EMBL/GenBank/DDBJ whole genome shotgun (WGS) entry which is preliminary data.</text>
</comment>
<dbReference type="SUPFAM" id="SSF51126">
    <property type="entry name" value="Pectin lyase-like"/>
    <property type="match status" value="1"/>
</dbReference>
<dbReference type="Pfam" id="PF13385">
    <property type="entry name" value="Laminin_G_3"/>
    <property type="match status" value="2"/>
</dbReference>
<feature type="compositionally biased region" description="Basic and acidic residues" evidence="1">
    <location>
        <begin position="4595"/>
        <end position="4605"/>
    </location>
</feature>
<dbReference type="RefSeq" id="WP_146576089.1">
    <property type="nucleotide sequence ID" value="NZ_SJPM01000001.1"/>
</dbReference>
<accession>A0A5C6AUB0</accession>
<sequence>MRALLKKLRKRIERRNRIAHACRTPSRRQSLSPLAFRVLEPRRVLNASFELAGVADLLLADFDNANLEIAETADGNEYRFTLDSGIWSGTDGVSVSGSGTNLLSVLSPSLQSISIDDADSGADLVVDIMDLDFHGDVVVSGGVLQGTNGTITGTVTIQSGSHFSPGDGPGVVTTGNLVLNSGSTFTVEVDDNNNAVLTDASRGGVAGTDYDQVQVNGTVVIASDVTLDLQDIGSTENNPRDVYTIIDNDGSTDLVTGRFHGLEDGAVVAAAGGIQYQIHYNGGDGNDVVLIGLAAAQPDVYVSNSFTQTPGSLIADVDFTTPGNQAGIAGVDGFLTIAEGIESVDSGGTVHVDSGTFVHSGTLLIDRSVTIDGQGLDQTQIRSAGAPGNRFAEAIRITAADVTISDAQLGWENFTSNDYSGYVVITTTANTTINRVQFGETFGHDPSLDEGYRSAIVFEQNADGLEVSDSIFEGRWGRAAIRDGEHGSGENFLITRNEFREDHFRWGPIAIGPQGDSGAPNNFAFSGEISFNYFANGLDPIDFQSGGDQNYTITITNAGLTLDGLVIDHNTFDWDDTNVQNQNGVFAQPAAIYITPSYTANTDQILIQDNIFNGYSYGGPQPGATDPAWIPTGGVFDGALDFDGVDDFGVLQDPLIDIGSAGTIAFWINPEDVGGQRHSLFNGGGVEVTLRNGAIYFYPDSSEGSSLTYSSTGSFTADTWTHVAVSWDFATQSTAIYLNGVEASYLGAFTPANSSWSTAANTADQLIRVGSDPANPDRIYPGKMDDIGIFNEALTASEIMSIKESGVSAYTGANLLAHWDFDQISGNVAVDNQNGIPLHLTTEGIVPFGPEYQASQGVFGGALSFDGADDFATFQDPTFDVGEGGTLNFWVQMDNTGTRNQFFEGPENSGFEMQYRTNGGGQLYGRTTGNGDFVIRSGGDGTTLNSGWHNIQYTWDFSSSEMRVYLNGIESTYLNNFSPGDLNWTSITDTVNGLMNVGRDPGSGRFFDGLMDDIAWYDSALSTTELLDIRNNGVSAHTDLVAHWGFDLAPTIENTYLGDSGTSIELFLQQLPPLPPVTGYSVVTPSNAAVLNNAFFNGAAGTYADSNQTLDPSNITGSTANPFFAGDDPNIPFVGDSLEEFYQLRFGSSAGYQSTEYQGDITTSIPHIGANQEELNSFGTEDVLVTGTDEDDLLMVTFTSDNDGYFTLTRNVTGVAPDFVGTFHFTDVDSFTFEGYGGDDVFIIVQPTETQGGHFSLINGITFNGGIQNGNGNALESDGINGGDTLVLLKSEADQPVVDSVVYALGVADPIKGHNGTITLVDGLLSTVITFSGVEPIRDELSVDQRSFLYSSTENGGDETIEVTAPGDFVGMISTDFMGNEIKPDVAFGAVDNLIQSSLGPDISFANSNTRLAINAGVGDDVVNINSIDAEFRSAIFIDGDTGNDSVNLNTDLTLGDHVLGNSGDLLVTAESIVVEGIAIDTTAATTSGQTGNVTFNAGRTIILNPGSSITTQDGEIQFDAGNSPLANDNFGAIRFFNAMLSTTGSGDISVVGIGTSDATTSGNFGVLVNRSTVQASGSGNVSIAGTGGEGDNFNRGIFVVGESARITAGTGGLNLVGTGGSNGQDASSINSSDNNQGVLLSDGAEVFASGAVVITGTGGDGGSGNSGVVVASTALGDTAVRSHGGGITIAGVGRGSGDSNTGVLLTGAAGGMISDTGDGTIVIVGQGEGSGMSVDGVLVSRNSRIETSGSLFVTVTDSDIRQLGVPGDAKFIANELTIRANGADADFGVVPFEIDANVLALEVGGVARFENTSGLVIGDTSSRGGGVGLSASSVTNEVLGIVNGSLTISHNVTTSDSIVLRANEAAAADDNLTVDAAVTVRATAGDITLEAGDSLRLQSGSIIEAVAGNLILDSGFNDDDDIGEMTLDGAITANTTFGIIRLDLNGEGAATQAATGNIVGNSLELISEAAAGSFMLDQSVSNDVDVIAAFTDGAIAYRDADTLTVGTVNASNGIITTDDDVTLCVLNDDLDLRASISAGAASVRLQAESTDGEIFQKETSGAIHANALGVRSGSGGIALSSTTNDINIFAAHSIGAIHFINDGGFTVDAITAGSCFAETTGVTATTGDVNLHAFSGNVTTNEIIRTTSGDIVVDVDSGTLETNGVVSSTSGNIDLTADVVHQNADIVTGDSDGAGTIVITADNGSISMADGTTTGSGSGLITLVATDSIAVSIVSSTSGDARLTADSNGNDSGSITDNLTMFVAGEEVANITVDELALRAGSGIGSVDDIDLNVNTLATVTKSGSIRLHDVDGSGVTVGTFDLLSGIAITDANDDVTGGDHITLRSAGALVVNEDVINLDAGNVLLSAENVGSDITANADVRSAGGHVTLMSADAIELTATVSVDTTGTGTIHVDAGTGAFTMAADAVLRATDGDIHADAGGNVTLGRITTNANVALTSDLASILDADTAGDSAPDIIANSLRLNAAIGAGEAGNHLETTINSVSGRTSIGGLFLRETDAITVTDVAATTQKVNSDSSLTTIDDAAQSDLVATNGSIVLTTASGNITLNDGATGVGSTDGNSVVATGAANIRIAADEATTDIITNADINGGTGSVHLSAGNDITINDDLFTTETGSVLVEAVHGSVLLNDTTDANETGISTDNGDILIVAANDVTLNADLTSTSGDIGIDSGIDISQTSATITADITTGGSVSMKAGDNITMAAGTSIDAGTDVIATAASGKLRLGLIDATNVSLVASSDSVLDNNDAGGPTTNVRATNLIIFAGDSIGDNAGNLGLATNANAIDTEVTNLAASSASGIYLQELADGDSITVDSVASVTVEIDANRIFNDATSANVNFDHSVNELEDLHTTSVNGPIKLVTENGRITINGGADIAGVRANGTGDVLLEARGTSSDVIVNASITSGTGHITLDADRSVEVSERVTTSGSGTIYMLAGTDIDLDSSVTSLNGDILIEAGDDIRQTALISSTAGDIGLIAAQNVTQSNSGDITTTTGDVLVQASAGNWTMNGDTTITSGGQDVLGLAGNSMTLGVISVTNATANRIALQAGGSITDANAGSINIQETIGAASTSLSLRAGTIIGGASGTTSSTNNFAIDLNVDTVAALSASGIYLRELAAGGSIMVDAASAVSIDIEGVRRSDFDSGTTDVSEARSLAVLEDLTTSVNGPIKLVTENGRITINGGADTAGVRANGTGDVLLEARGTSSDVIVNASITSGTGHITLDADRSVEVSERVTTSGSGTIYMVAGTDIDLDSSVTSLNGDILIEAGEDIRQTALISSTAGEVGLIAAQNVTQSNSGDITTTTGDVLVQASAGNWTMNGDTTITSGGQDVLGLAGNSITLGVISVTNATANRIALQAGGSITDANAGSINIQETIGAASTSLSLRAGTIIGGASGTTSSTNNLAMDLNVDTVAALSASGIYLRELAAGGSIMVDTASAVSIDIEGVRRSDFDSGTTDVSEARSLAVLEDLTTSVNGPIKLVTENGRITINGGTDGIGVNVVGAGDLLFEARGFSSDVITNANVQTGSGHVTLFANDDIFQNADVSTSGDGTIFISAFNQTVEGVGNDGVIMSPVADTDTDGGNVFIRATNESDILLGWINAGSADVRLDAQRDILDNNASITNVTSRNLVAVADSDGDSVGQIGNVTSGNNVSVADARSIDADVDSVAASSATGIFVWEMNSLTVSRIDFAGVARANFDSAPSVGVAGSTLAGLVTTNAGDILVDSQGSLSISQAIHAGVADVRLIADGNVTQSSEGVITANEFGVRQETASGDIQLGFANNVDKLTAFTADPGGAISFRTTRDLMIVEVPSQSNSETTFDTTNGLTANTLNLVVDGTVTNAADIRISIADQAIINSESHAISLGNQVGDRVDFGRLDVSGSDVIIVEDSSTQLTHVQAASLHLTSGGSISDVNPLGATIEVRGQTEMIGTNISLADQANDVLRMLGDVRMIATTDDVSIARPGFVELGVVVEVTGVNVSINENTAMLLHTVIADETLNLFSETSVENLVPASVSSASGLIAQSANLTSDGFIHLAETRFDRLSGGVKANASIEADSRLTLNRTADETGTQVLGALNQNIEPSVNVSPNFISGETLGQITDDFSFIEFQGGRYGLYLTNQTSLDVDEYVGAGDAVNLYIETADGHNLTISNRVSIQNHTPEHGSMTLIAGDELVLVGSFETYDASLSPADAQRVLQTSLIIDAFDANEGPAGFESTESVLLSIATSVDTKDLAINSGAQNVLQRVSTQIGIADEAGFLTIVRYADGLSQLFETFSEADASTLNGVGVKGPNAVFEGAIPAHAVGSSDAVVFERAIPFTSTFLNTFVELPTTLVARRSTDFFLFEAGGRADLNSVSVDLNSATDEIFGVLSNAVPPTFSMPTEIVIGDAFFVQTRSVSDISMNPTTLLSTDDEIPVSFEKSKEVAVFAVGFDDKNENGQPEDSEIPTRRLILETEPLADSTDKGLELRNVPELRAGQRVLSSRDVLGTETPSPSDVEALMREYRSDPMRSAGVYVIVESDPQTGESILRVFTVRDFESRDVGDVSFAQPNPSSNVDSETEERNLPPGGEGAGDSDTKEEAKSDDDSAVVESGVGTVLLATSVRRRKRIHQQTSQRGSSHAAEETQAGRNFDRRQRRWRRLDARHQNNTTRHEGDVQ</sequence>
<feature type="compositionally biased region" description="Polar residues" evidence="1">
    <location>
        <begin position="4568"/>
        <end position="4577"/>
    </location>
</feature>
<reference evidence="2 3" key="1">
    <citation type="submission" date="2019-02" db="EMBL/GenBank/DDBJ databases">
        <title>Deep-cultivation of Planctomycetes and their phenomic and genomic characterization uncovers novel biology.</title>
        <authorList>
            <person name="Wiegand S."/>
            <person name="Jogler M."/>
            <person name="Boedeker C."/>
            <person name="Pinto D."/>
            <person name="Vollmers J."/>
            <person name="Rivas-Marin E."/>
            <person name="Kohn T."/>
            <person name="Peeters S.H."/>
            <person name="Heuer A."/>
            <person name="Rast P."/>
            <person name="Oberbeckmann S."/>
            <person name="Bunk B."/>
            <person name="Jeske O."/>
            <person name="Meyerdierks A."/>
            <person name="Storesund J.E."/>
            <person name="Kallscheuer N."/>
            <person name="Luecker S."/>
            <person name="Lage O.M."/>
            <person name="Pohl T."/>
            <person name="Merkel B.J."/>
            <person name="Hornburger P."/>
            <person name="Mueller R.-W."/>
            <person name="Bruemmer F."/>
            <person name="Labrenz M."/>
            <person name="Spormann A.M."/>
            <person name="Op Den Camp H."/>
            <person name="Overmann J."/>
            <person name="Amann R."/>
            <person name="Jetten M.S.M."/>
            <person name="Mascher T."/>
            <person name="Medema M.H."/>
            <person name="Devos D.P."/>
            <person name="Kaster A.-K."/>
            <person name="Ovreas L."/>
            <person name="Rohde M."/>
            <person name="Galperin M.Y."/>
            <person name="Jogler C."/>
        </authorList>
    </citation>
    <scope>NUCLEOTIDE SEQUENCE [LARGE SCALE GENOMIC DNA]</scope>
    <source>
        <strain evidence="2 3">Pla100</strain>
    </source>
</reference>
<keyword evidence="3" id="KW-1185">Reference proteome</keyword>
<dbReference type="Proteomes" id="UP000316213">
    <property type="component" value="Unassembled WGS sequence"/>
</dbReference>
<name>A0A5C6AUB0_9BACT</name>
<organism evidence="2 3">
    <name type="scientific">Neorhodopirellula pilleata</name>
    <dbReference type="NCBI Taxonomy" id="2714738"/>
    <lineage>
        <taxon>Bacteria</taxon>
        <taxon>Pseudomonadati</taxon>
        <taxon>Planctomycetota</taxon>
        <taxon>Planctomycetia</taxon>
        <taxon>Pirellulales</taxon>
        <taxon>Pirellulaceae</taxon>
        <taxon>Neorhodopirellula</taxon>
    </lineage>
</organism>
<dbReference type="OrthoDB" id="230391at2"/>
<feature type="region of interest" description="Disordered" evidence="1">
    <location>
        <begin position="4563"/>
        <end position="4610"/>
    </location>
</feature>
<evidence type="ECO:0000256" key="1">
    <source>
        <dbReference type="SAM" id="MobiDB-lite"/>
    </source>
</evidence>
<feature type="region of interest" description="Disordered" evidence="1">
    <location>
        <begin position="4623"/>
        <end position="4677"/>
    </location>
</feature>
<gene>
    <name evidence="2" type="ORF">Pla100_05310</name>
</gene>